<dbReference type="AlphaFoldDB" id="A0A9P3H2D3"/>
<keyword evidence="3" id="KW-1185">Reference proteome</keyword>
<reference evidence="2" key="2">
    <citation type="journal article" date="2022" name="Microbiol. Resour. Announc.">
        <title>Whole-Genome Sequence of Entomortierella parvispora E1425, a Mucoromycotan Fungus Associated with Burkholderiaceae-Related Endosymbiotic Bacteria.</title>
        <authorList>
            <person name="Herlambang A."/>
            <person name="Guo Y."/>
            <person name="Takashima Y."/>
            <person name="Narisawa K."/>
            <person name="Ohta H."/>
            <person name="Nishizawa T."/>
        </authorList>
    </citation>
    <scope>NUCLEOTIDE SEQUENCE</scope>
    <source>
        <strain evidence="2">E1425</strain>
    </source>
</reference>
<dbReference type="EMBL" id="BQFW01000001">
    <property type="protein sequence ID" value="GJJ68447.1"/>
    <property type="molecule type" value="Genomic_DNA"/>
</dbReference>
<organism evidence="2 3">
    <name type="scientific">Entomortierella parvispora</name>
    <dbReference type="NCBI Taxonomy" id="205924"/>
    <lineage>
        <taxon>Eukaryota</taxon>
        <taxon>Fungi</taxon>
        <taxon>Fungi incertae sedis</taxon>
        <taxon>Mucoromycota</taxon>
        <taxon>Mortierellomycotina</taxon>
        <taxon>Mortierellomycetes</taxon>
        <taxon>Mortierellales</taxon>
        <taxon>Mortierellaceae</taxon>
        <taxon>Entomortierella</taxon>
    </lineage>
</organism>
<feature type="region of interest" description="Disordered" evidence="1">
    <location>
        <begin position="276"/>
        <end position="295"/>
    </location>
</feature>
<accession>A0A9P3H2D3</accession>
<reference evidence="2" key="1">
    <citation type="submission" date="2021-11" db="EMBL/GenBank/DDBJ databases">
        <authorList>
            <person name="Herlambang A."/>
            <person name="Guo Y."/>
            <person name="Takashima Y."/>
            <person name="Nishizawa T."/>
        </authorList>
    </citation>
    <scope>NUCLEOTIDE SEQUENCE</scope>
    <source>
        <strain evidence="2">E1425</strain>
    </source>
</reference>
<protein>
    <recommendedName>
        <fullName evidence="4">F-box domain-containing protein</fullName>
    </recommendedName>
</protein>
<name>A0A9P3H2D3_9FUNG</name>
<proteinExistence type="predicted"/>
<evidence type="ECO:0000313" key="2">
    <source>
        <dbReference type="EMBL" id="GJJ68447.1"/>
    </source>
</evidence>
<evidence type="ECO:0000313" key="3">
    <source>
        <dbReference type="Proteomes" id="UP000827284"/>
    </source>
</evidence>
<gene>
    <name evidence="2" type="ORF">EMPS_00793</name>
</gene>
<sequence>MVDPKVSWDYALYLPELFSAIAQFLDCKSLCTLRLFNKAFSHLCMPYFSAALVFSELSPYPDYKRLLDATLGDSSDKATLPRLDLIRSLRLAPRPTSTTLTPLLNLCHNLRHIEIEDNYWRNTRFELKPFYPARKVWPSNLLPCQAHDDFVDSRWAPPCPDIEIGPYPDDGALWNLYDLLSLEGSLLDRLETLKVDAGEESPLSINRFMFRLGQSSAAKTLRFLTILKFSQRGAYSVGWKIFRECICSLTVLESLTFKNYEILDIDDETNYGYESAQSSVSGGMNNDPRFESQQEDPPAIPFPRLKILNIPFGNAEMWAWSQLVRTWAQRQPRLHFPWAHIRGENLQESEALLKTLEDRTLSFATLDIYEKDPLFIRKVLSSRVFAKMDLLRIINPNLDIVEVLRPLFDPSGPELISQRNFSHRLPWLRTVTVLSFRSSSDSPLDSTRGKNWEQDLSTVRILLQQMPQLIDLTLVTPISDLALFEGLGRGLDDDDFVNSTLAHPFEGAIGELLCNGASVAPTLDDRTILQGDAYKKTRTLVRSVTSQV</sequence>
<comment type="caution">
    <text evidence="2">The sequence shown here is derived from an EMBL/GenBank/DDBJ whole genome shotgun (WGS) entry which is preliminary data.</text>
</comment>
<evidence type="ECO:0000256" key="1">
    <source>
        <dbReference type="SAM" id="MobiDB-lite"/>
    </source>
</evidence>
<dbReference type="Proteomes" id="UP000827284">
    <property type="component" value="Unassembled WGS sequence"/>
</dbReference>
<evidence type="ECO:0008006" key="4">
    <source>
        <dbReference type="Google" id="ProtNLM"/>
    </source>
</evidence>